<proteinExistence type="predicted"/>
<dbReference type="SUPFAM" id="SSF52047">
    <property type="entry name" value="RNI-like"/>
    <property type="match status" value="1"/>
</dbReference>
<dbReference type="PANTHER" id="PTHR38926:SF80">
    <property type="entry name" value="F-BOX DOMAIN, LEUCINE-RICH REPEAT DOMAIN SUPERFAMILY"/>
    <property type="match status" value="1"/>
</dbReference>
<dbReference type="PANTHER" id="PTHR38926">
    <property type="entry name" value="F-BOX DOMAIN CONTAINING PROTEIN, EXPRESSED"/>
    <property type="match status" value="1"/>
</dbReference>
<gene>
    <name evidence="1" type="ORF">LVIROSA_LOCUS31062</name>
</gene>
<dbReference type="AlphaFoldDB" id="A0AAU9P5P0"/>
<dbReference type="Gene3D" id="3.80.10.10">
    <property type="entry name" value="Ribonuclease Inhibitor"/>
    <property type="match status" value="1"/>
</dbReference>
<protein>
    <submittedName>
        <fullName evidence="1">Uncharacterized protein</fullName>
    </submittedName>
</protein>
<accession>A0AAU9P5P0</accession>
<dbReference type="InterPro" id="IPR032675">
    <property type="entry name" value="LRR_dom_sf"/>
</dbReference>
<name>A0AAU9P5P0_9ASTR</name>
<organism evidence="1 2">
    <name type="scientific">Lactuca virosa</name>
    <dbReference type="NCBI Taxonomy" id="75947"/>
    <lineage>
        <taxon>Eukaryota</taxon>
        <taxon>Viridiplantae</taxon>
        <taxon>Streptophyta</taxon>
        <taxon>Embryophyta</taxon>
        <taxon>Tracheophyta</taxon>
        <taxon>Spermatophyta</taxon>
        <taxon>Magnoliopsida</taxon>
        <taxon>eudicotyledons</taxon>
        <taxon>Gunneridae</taxon>
        <taxon>Pentapetalae</taxon>
        <taxon>asterids</taxon>
        <taxon>campanulids</taxon>
        <taxon>Asterales</taxon>
        <taxon>Asteraceae</taxon>
        <taxon>Cichorioideae</taxon>
        <taxon>Cichorieae</taxon>
        <taxon>Lactucinae</taxon>
        <taxon>Lactuca</taxon>
    </lineage>
</organism>
<sequence>MLRKFALLGVKSARDPAMWRVIHMKTTFGPNGPAWKLCTHAVDGSQDQLVDISIVYFANDELLQYVAHRSSQLKWLEFVSRYRGLPWNWTQALRKFPMLQELNLYKIKISEEAIETAGHCCPMLKTVKVNQESCKFFHGGTDEKSLMFRNGTAKAIGENLHELRHLELIGNNMTNIGLQAILDGCCHLESLDLRQCLYIDLKGDMGKNVQKMLNV</sequence>
<comment type="caution">
    <text evidence="1">The sequence shown here is derived from an EMBL/GenBank/DDBJ whole genome shotgun (WGS) entry which is preliminary data.</text>
</comment>
<reference evidence="1 2" key="1">
    <citation type="submission" date="2022-01" db="EMBL/GenBank/DDBJ databases">
        <authorList>
            <person name="Xiong W."/>
            <person name="Schranz E."/>
        </authorList>
    </citation>
    <scope>NUCLEOTIDE SEQUENCE [LARGE SCALE GENOMIC DNA]</scope>
</reference>
<evidence type="ECO:0000313" key="1">
    <source>
        <dbReference type="EMBL" id="CAH1445293.1"/>
    </source>
</evidence>
<dbReference type="EMBL" id="CAKMRJ010005523">
    <property type="protein sequence ID" value="CAH1445293.1"/>
    <property type="molecule type" value="Genomic_DNA"/>
</dbReference>
<evidence type="ECO:0000313" key="2">
    <source>
        <dbReference type="Proteomes" id="UP001157418"/>
    </source>
</evidence>
<keyword evidence="2" id="KW-1185">Reference proteome</keyword>
<dbReference type="Proteomes" id="UP001157418">
    <property type="component" value="Unassembled WGS sequence"/>
</dbReference>